<dbReference type="AlphaFoldDB" id="T0ZBS3"/>
<comment type="caution">
    <text evidence="2">The sequence shown here is derived from an EMBL/GenBank/DDBJ whole genome shotgun (WGS) entry which is preliminary data.</text>
</comment>
<name>T0ZBS3_9ZZZZ</name>
<dbReference type="PANTHER" id="PTHR34383:SF1">
    <property type="entry name" value="ADP-POLYPHOSPHATE PHOSPHOTRANSFERASE"/>
    <property type="match status" value="1"/>
</dbReference>
<protein>
    <submittedName>
        <fullName evidence="2">Polyphosphate kinase 2</fullName>
    </submittedName>
</protein>
<dbReference type="Gene3D" id="3.40.50.300">
    <property type="entry name" value="P-loop containing nucleotide triphosphate hydrolases"/>
    <property type="match status" value="1"/>
</dbReference>
<keyword evidence="2" id="KW-0808">Transferase</keyword>
<feature type="non-terminal residue" evidence="2">
    <location>
        <position position="1"/>
    </location>
</feature>
<proteinExistence type="predicted"/>
<keyword evidence="2" id="KW-0418">Kinase</keyword>
<organism evidence="2">
    <name type="scientific">mine drainage metagenome</name>
    <dbReference type="NCBI Taxonomy" id="410659"/>
    <lineage>
        <taxon>unclassified sequences</taxon>
        <taxon>metagenomes</taxon>
        <taxon>ecological metagenomes</taxon>
    </lineage>
</organism>
<accession>T0ZBS3</accession>
<sequence>TETQYEEFIETVPVFEQMLVRSGIHLFKYYLDIDKTEQKRRLKDRLSDPLKQWKMSPIDAVAQKHWKDYSAARNAMFARTHSAMAPWTVVRANDKKRARLSLVMDLLSRLDYKGKDHALLCPDPEIVFAYTQQTVDSGAIAP</sequence>
<evidence type="ECO:0000313" key="2">
    <source>
        <dbReference type="EMBL" id="EQD41527.1"/>
    </source>
</evidence>
<dbReference type="EMBL" id="AUZY01009612">
    <property type="protein sequence ID" value="EQD41527.1"/>
    <property type="molecule type" value="Genomic_DNA"/>
</dbReference>
<dbReference type="SUPFAM" id="SSF52540">
    <property type="entry name" value="P-loop containing nucleoside triphosphate hydrolases"/>
    <property type="match status" value="1"/>
</dbReference>
<dbReference type="PANTHER" id="PTHR34383">
    <property type="entry name" value="POLYPHOSPHATE:AMP PHOSPHOTRANSFERASE-RELATED"/>
    <property type="match status" value="1"/>
</dbReference>
<reference evidence="2" key="1">
    <citation type="submission" date="2013-08" db="EMBL/GenBank/DDBJ databases">
        <authorList>
            <person name="Mendez C."/>
            <person name="Richter M."/>
            <person name="Ferrer M."/>
            <person name="Sanchez J."/>
        </authorList>
    </citation>
    <scope>NUCLEOTIDE SEQUENCE</scope>
</reference>
<reference evidence="2" key="2">
    <citation type="journal article" date="2014" name="ISME J.">
        <title>Microbial stratification in low pH oxic and suboxic macroscopic growths along an acid mine drainage.</title>
        <authorList>
            <person name="Mendez-Garcia C."/>
            <person name="Mesa V."/>
            <person name="Sprenger R.R."/>
            <person name="Richter M."/>
            <person name="Diez M.S."/>
            <person name="Solano J."/>
            <person name="Bargiela R."/>
            <person name="Golyshina O.V."/>
            <person name="Manteca A."/>
            <person name="Ramos J.L."/>
            <person name="Gallego J.R."/>
            <person name="Llorente I."/>
            <person name="Martins Dos Santos V.A."/>
            <person name="Jensen O.N."/>
            <person name="Pelaez A.I."/>
            <person name="Sanchez J."/>
            <person name="Ferrer M."/>
        </authorList>
    </citation>
    <scope>NUCLEOTIDE SEQUENCE</scope>
</reference>
<feature type="domain" description="Polyphosphate kinase-2-related" evidence="1">
    <location>
        <begin position="2"/>
        <end position="117"/>
    </location>
</feature>
<evidence type="ECO:0000259" key="1">
    <source>
        <dbReference type="Pfam" id="PF03976"/>
    </source>
</evidence>
<dbReference type="Pfam" id="PF03976">
    <property type="entry name" value="PPK2"/>
    <property type="match status" value="1"/>
</dbReference>
<dbReference type="InterPro" id="IPR027417">
    <property type="entry name" value="P-loop_NTPase"/>
</dbReference>
<gene>
    <name evidence="2" type="ORF">B1B_14502</name>
</gene>
<dbReference type="GO" id="GO:0016301">
    <property type="term" value="F:kinase activity"/>
    <property type="evidence" value="ECO:0007669"/>
    <property type="project" value="UniProtKB-KW"/>
</dbReference>
<dbReference type="InterPro" id="IPR022488">
    <property type="entry name" value="PPK2-related"/>
</dbReference>